<name>A0A7C5QDZ8_AQUAO</name>
<reference evidence="8" key="1">
    <citation type="journal article" date="2020" name="mSystems">
        <title>Genome- and Community-Level Interaction Insights into Carbon Utilization and Element Cycling Functions of Hydrothermarchaeota in Hydrothermal Sediment.</title>
        <authorList>
            <person name="Zhou Z."/>
            <person name="Liu Y."/>
            <person name="Xu W."/>
            <person name="Pan J."/>
            <person name="Luo Z.H."/>
            <person name="Li M."/>
        </authorList>
    </citation>
    <scope>NUCLEOTIDE SEQUENCE [LARGE SCALE GENOMIC DNA]</scope>
    <source>
        <strain evidence="8">HyVt-501</strain>
    </source>
</reference>
<dbReference type="PANTHER" id="PTHR36923">
    <property type="entry name" value="FERREDOXIN"/>
    <property type="match status" value="1"/>
</dbReference>
<dbReference type="Pfam" id="PF13459">
    <property type="entry name" value="Fer4_15"/>
    <property type="match status" value="1"/>
</dbReference>
<keyword evidence="5" id="KW-0411">Iron-sulfur</keyword>
<keyword evidence="1" id="KW-0813">Transport</keyword>
<dbReference type="PROSITE" id="PS51379">
    <property type="entry name" value="4FE4S_FER_2"/>
    <property type="match status" value="1"/>
</dbReference>
<organism evidence="8">
    <name type="scientific">Aquifex aeolicus</name>
    <dbReference type="NCBI Taxonomy" id="63363"/>
    <lineage>
        <taxon>Bacteria</taxon>
        <taxon>Pseudomonadati</taxon>
        <taxon>Aquificota</taxon>
        <taxon>Aquificia</taxon>
        <taxon>Aquificales</taxon>
        <taxon>Aquificaceae</taxon>
        <taxon>Aquifex</taxon>
    </lineage>
</organism>
<sequence>MSGKKVRIDYDTCTACELCYDRVPEVFKNRGDGIADVVRYDIEESDEEKWMRVPEELEEEVEEVADECPSGSIIVEEED</sequence>
<accession>A0A7C5QDZ8</accession>
<evidence type="ECO:0000256" key="5">
    <source>
        <dbReference type="ARBA" id="ARBA00023014"/>
    </source>
</evidence>
<keyword evidence="2" id="KW-0479">Metal-binding</keyword>
<dbReference type="GO" id="GO:0046872">
    <property type="term" value="F:metal ion binding"/>
    <property type="evidence" value="ECO:0007669"/>
    <property type="project" value="UniProtKB-KW"/>
</dbReference>
<evidence type="ECO:0000256" key="4">
    <source>
        <dbReference type="ARBA" id="ARBA00023004"/>
    </source>
</evidence>
<evidence type="ECO:0000256" key="6">
    <source>
        <dbReference type="SAM" id="MobiDB-lite"/>
    </source>
</evidence>
<comment type="caution">
    <text evidence="8">The sequence shown here is derived from an EMBL/GenBank/DDBJ whole genome shotgun (WGS) entry which is preliminary data.</text>
</comment>
<evidence type="ECO:0000256" key="2">
    <source>
        <dbReference type="ARBA" id="ARBA00022723"/>
    </source>
</evidence>
<evidence type="ECO:0000313" key="8">
    <source>
        <dbReference type="EMBL" id="HHJ63721.1"/>
    </source>
</evidence>
<keyword evidence="4" id="KW-0408">Iron</keyword>
<dbReference type="InterPro" id="IPR017896">
    <property type="entry name" value="4Fe4S_Fe-S-bd"/>
</dbReference>
<dbReference type="Proteomes" id="UP000885792">
    <property type="component" value="Unassembled WGS sequence"/>
</dbReference>
<dbReference type="GO" id="GO:0051536">
    <property type="term" value="F:iron-sulfur cluster binding"/>
    <property type="evidence" value="ECO:0007669"/>
    <property type="project" value="UniProtKB-KW"/>
</dbReference>
<dbReference type="PANTHER" id="PTHR36923:SF3">
    <property type="entry name" value="FERREDOXIN"/>
    <property type="match status" value="1"/>
</dbReference>
<feature type="region of interest" description="Disordered" evidence="6">
    <location>
        <begin position="59"/>
        <end position="79"/>
    </location>
</feature>
<dbReference type="EMBL" id="DRNB01000085">
    <property type="protein sequence ID" value="HHJ63721.1"/>
    <property type="molecule type" value="Genomic_DNA"/>
</dbReference>
<evidence type="ECO:0000256" key="3">
    <source>
        <dbReference type="ARBA" id="ARBA00022982"/>
    </source>
</evidence>
<proteinExistence type="predicted"/>
<dbReference type="AlphaFoldDB" id="A0A7C5QDZ8"/>
<gene>
    <name evidence="8" type="ORF">ENJ61_02330</name>
</gene>
<evidence type="ECO:0000256" key="1">
    <source>
        <dbReference type="ARBA" id="ARBA00022448"/>
    </source>
</evidence>
<keyword evidence="3" id="KW-0249">Electron transport</keyword>
<dbReference type="SUPFAM" id="SSF54862">
    <property type="entry name" value="4Fe-4S ferredoxins"/>
    <property type="match status" value="1"/>
</dbReference>
<feature type="domain" description="4Fe-4S ferredoxin-type" evidence="7">
    <location>
        <begin position="4"/>
        <end position="32"/>
    </location>
</feature>
<dbReference type="InterPro" id="IPR051269">
    <property type="entry name" value="Fe-S_cluster_ET"/>
</dbReference>
<dbReference type="Gene3D" id="3.30.70.20">
    <property type="match status" value="1"/>
</dbReference>
<evidence type="ECO:0000259" key="7">
    <source>
        <dbReference type="PROSITE" id="PS51379"/>
    </source>
</evidence>
<protein>
    <submittedName>
        <fullName evidence="8">Ferredoxin</fullName>
    </submittedName>
</protein>